<sequence length="100" mass="9917">MQGVAGEAAGAGDGLLVLGVVGYGRPLGRADLADPVLQLRHGDPLAADDGCRTGVGVVAAGGEEGRCGDRGGGEEERGATTAVQGDLLRRACAAVHKVLR</sequence>
<proteinExistence type="predicted"/>
<reference evidence="1" key="1">
    <citation type="submission" date="2024-06" db="EMBL/GenBank/DDBJ databases">
        <authorList>
            <consortium name="consrtm"/>
            <person name="Uemura M."/>
            <person name="Terahara T."/>
        </authorList>
    </citation>
    <scope>NUCLEOTIDE SEQUENCE</scope>
    <source>
        <strain evidence="1">KM77-8</strain>
    </source>
</reference>
<protein>
    <submittedName>
        <fullName evidence="1">Uncharacterized protein</fullName>
    </submittedName>
</protein>
<reference evidence="1" key="2">
    <citation type="submission" date="2024-07" db="EMBL/GenBank/DDBJ databases">
        <title>Streptomyces haneummycinica sp. nov., a new antibiotic-producing actinobacterium isolated from marine sediment.</title>
        <authorList>
            <person name="Uemura M."/>
            <person name="Hamada M."/>
            <person name="Hirano S."/>
            <person name="Kobayashi K."/>
            <person name="Ohshiro T."/>
            <person name="Kobayashi T."/>
            <person name="Terahara T."/>
        </authorList>
    </citation>
    <scope>NUCLEOTIDE SEQUENCE</scope>
    <source>
        <strain evidence="1">KM77-8</strain>
    </source>
</reference>
<name>A0AAT9HYM9_9ACTN</name>
<dbReference type="AlphaFoldDB" id="A0AAT9HYM9"/>
<gene>
    <name evidence="1" type="ORF">SHKM778_85840</name>
</gene>
<dbReference type="EMBL" id="AP035768">
    <property type="protein sequence ID" value="BFO22196.1"/>
    <property type="molecule type" value="Genomic_DNA"/>
</dbReference>
<accession>A0AAT9HYM9</accession>
<evidence type="ECO:0000313" key="1">
    <source>
        <dbReference type="EMBL" id="BFO22196.1"/>
    </source>
</evidence>
<organism evidence="1">
    <name type="scientific">Streptomyces haneummycinicus</name>
    <dbReference type="NCBI Taxonomy" id="3074435"/>
    <lineage>
        <taxon>Bacteria</taxon>
        <taxon>Bacillati</taxon>
        <taxon>Actinomycetota</taxon>
        <taxon>Actinomycetes</taxon>
        <taxon>Kitasatosporales</taxon>
        <taxon>Streptomycetaceae</taxon>
        <taxon>Streptomyces</taxon>
    </lineage>
</organism>